<keyword evidence="3" id="KW-0645">Protease</keyword>
<reference evidence="3 4" key="1">
    <citation type="submission" date="2014-07" db="EMBL/GenBank/DDBJ databases">
        <title>Draft Genome Sequences of Environmental Pseudomonas syringae strains.</title>
        <authorList>
            <person name="Baltrus D.A."/>
            <person name="Berge O."/>
            <person name="Morris C."/>
        </authorList>
    </citation>
    <scope>NUCLEOTIDE SEQUENCE [LARGE SCALE GENOMIC DNA]</scope>
    <source>
        <strain evidence="3 4">CEB003</strain>
    </source>
</reference>
<feature type="transmembrane region" description="Helical" evidence="1">
    <location>
        <begin position="193"/>
        <end position="210"/>
    </location>
</feature>
<keyword evidence="1" id="KW-0472">Membrane</keyword>
<dbReference type="Pfam" id="PF02517">
    <property type="entry name" value="Rce1-like"/>
    <property type="match status" value="1"/>
</dbReference>
<proteinExistence type="predicted"/>
<keyword evidence="3" id="KW-0378">Hydrolase</keyword>
<organism evidence="3 4">
    <name type="scientific">Pseudomonas syringae</name>
    <dbReference type="NCBI Taxonomy" id="317"/>
    <lineage>
        <taxon>Bacteria</taxon>
        <taxon>Pseudomonadati</taxon>
        <taxon>Pseudomonadota</taxon>
        <taxon>Gammaproteobacteria</taxon>
        <taxon>Pseudomonadales</taxon>
        <taxon>Pseudomonadaceae</taxon>
        <taxon>Pseudomonas</taxon>
    </lineage>
</organism>
<dbReference type="GO" id="GO:0004175">
    <property type="term" value="F:endopeptidase activity"/>
    <property type="evidence" value="ECO:0007669"/>
    <property type="project" value="UniProtKB-ARBA"/>
</dbReference>
<feature type="transmembrane region" description="Helical" evidence="1">
    <location>
        <begin position="92"/>
        <end position="115"/>
    </location>
</feature>
<sequence>MFATRWISLTLLTLGYGLAIAYGHFSLPVVVTFALLIMAGICVTQFKQRAVIGFGHCLFIALALALASHWLPGFFSERVIAAQRLTPQSAPISMYLNLDKPLIGFWILLACPWALRNVAIGQVVKITALTLPGTAFVCLSTAMALGLIGWDPTWPAKSSLWLANNLLLVTLTEELLFRAYIQGGLQRLFKPLRYGRTLALGCAALLFGLAHFGSGWQWVVLAGLAGIGYGLAFRFGGLPAAVITHFGVNLVHFSFFTYPMFDR</sequence>
<keyword evidence="1" id="KW-1133">Transmembrane helix</keyword>
<feature type="transmembrane region" description="Helical" evidence="1">
    <location>
        <begin position="127"/>
        <end position="148"/>
    </location>
</feature>
<name>A0A085UWJ1_PSESX</name>
<feature type="transmembrane region" description="Helical" evidence="1">
    <location>
        <begin position="53"/>
        <end position="72"/>
    </location>
</feature>
<protein>
    <submittedName>
        <fullName evidence="3">CAAX protease</fullName>
    </submittedName>
</protein>
<evidence type="ECO:0000313" key="3">
    <source>
        <dbReference type="EMBL" id="KFE47554.1"/>
    </source>
</evidence>
<feature type="domain" description="CAAX prenyl protease 2/Lysostaphin resistance protein A-like" evidence="2">
    <location>
        <begin position="158"/>
        <end position="251"/>
    </location>
</feature>
<evidence type="ECO:0000256" key="1">
    <source>
        <dbReference type="SAM" id="Phobius"/>
    </source>
</evidence>
<gene>
    <name evidence="3" type="ORF">IV02_22605</name>
</gene>
<dbReference type="EMBL" id="JPQT01000127">
    <property type="protein sequence ID" value="KFE47554.1"/>
    <property type="molecule type" value="Genomic_DNA"/>
</dbReference>
<dbReference type="PATRIC" id="fig|317.174.peg.4619"/>
<dbReference type="GO" id="GO:0006508">
    <property type="term" value="P:proteolysis"/>
    <property type="evidence" value="ECO:0007669"/>
    <property type="project" value="UniProtKB-KW"/>
</dbReference>
<dbReference type="InterPro" id="IPR003675">
    <property type="entry name" value="Rce1/LyrA-like_dom"/>
</dbReference>
<feature type="transmembrane region" description="Helical" evidence="1">
    <location>
        <begin position="160"/>
        <end position="181"/>
    </location>
</feature>
<evidence type="ECO:0000313" key="4">
    <source>
        <dbReference type="Proteomes" id="UP000028643"/>
    </source>
</evidence>
<dbReference type="RefSeq" id="WP_047577837.1">
    <property type="nucleotide sequence ID" value="NZ_JPQT01000127.1"/>
</dbReference>
<dbReference type="AlphaFoldDB" id="A0A085UWJ1"/>
<accession>A0A085UWJ1</accession>
<keyword evidence="1" id="KW-0812">Transmembrane</keyword>
<dbReference type="Proteomes" id="UP000028643">
    <property type="component" value="Unassembled WGS sequence"/>
</dbReference>
<evidence type="ECO:0000259" key="2">
    <source>
        <dbReference type="Pfam" id="PF02517"/>
    </source>
</evidence>
<comment type="caution">
    <text evidence="3">The sequence shown here is derived from an EMBL/GenBank/DDBJ whole genome shotgun (WGS) entry which is preliminary data.</text>
</comment>
<dbReference type="GO" id="GO:0080120">
    <property type="term" value="P:CAAX-box protein maturation"/>
    <property type="evidence" value="ECO:0007669"/>
    <property type="project" value="UniProtKB-ARBA"/>
</dbReference>
<feature type="transmembrane region" description="Helical" evidence="1">
    <location>
        <begin position="240"/>
        <end position="261"/>
    </location>
</feature>